<dbReference type="Proteomes" id="UP000054928">
    <property type="component" value="Unassembled WGS sequence"/>
</dbReference>
<protein>
    <submittedName>
        <fullName evidence="1">Uncharacterized protein</fullName>
    </submittedName>
</protein>
<name>A0A0N7L6M1_PLAHL</name>
<accession>A0A0N7L6M1</accession>
<keyword evidence="2" id="KW-1185">Reference proteome</keyword>
<dbReference type="GeneID" id="36396062"/>
<dbReference type="RefSeq" id="XP_024581028.1">
    <property type="nucleotide sequence ID" value="XM_024730785.1"/>
</dbReference>
<evidence type="ECO:0000313" key="2">
    <source>
        <dbReference type="Proteomes" id="UP000054928"/>
    </source>
</evidence>
<dbReference type="EMBL" id="CCYD01001271">
    <property type="protein sequence ID" value="CEG44659.1"/>
    <property type="molecule type" value="Genomic_DNA"/>
</dbReference>
<proteinExistence type="predicted"/>
<evidence type="ECO:0000313" key="1">
    <source>
        <dbReference type="EMBL" id="CEG44659.1"/>
    </source>
</evidence>
<dbReference type="AlphaFoldDB" id="A0A0N7L6M1"/>
<sequence>MTSSGARRPEISATASSKSDIVENKVKSSLLLPKGDVLVKEEEADVVTILHKFIPNMKTLHLLKMFMADNEGVKDLEYGSG</sequence>
<reference evidence="2" key="1">
    <citation type="submission" date="2014-09" db="EMBL/GenBank/DDBJ databases">
        <authorList>
            <person name="Sharma Rahul"/>
            <person name="Thines Marco"/>
        </authorList>
    </citation>
    <scope>NUCLEOTIDE SEQUENCE [LARGE SCALE GENOMIC DNA]</scope>
</reference>
<organism evidence="1 2">
    <name type="scientific">Plasmopara halstedii</name>
    <name type="common">Downy mildew of sunflower</name>
    <dbReference type="NCBI Taxonomy" id="4781"/>
    <lineage>
        <taxon>Eukaryota</taxon>
        <taxon>Sar</taxon>
        <taxon>Stramenopiles</taxon>
        <taxon>Oomycota</taxon>
        <taxon>Peronosporomycetes</taxon>
        <taxon>Peronosporales</taxon>
        <taxon>Peronosporaceae</taxon>
        <taxon>Plasmopara</taxon>
    </lineage>
</organism>